<feature type="transmembrane region" description="Helical" evidence="2">
    <location>
        <begin position="88"/>
        <end position="111"/>
    </location>
</feature>
<feature type="compositionally biased region" description="Pro residues" evidence="1">
    <location>
        <begin position="339"/>
        <end position="354"/>
    </location>
</feature>
<feature type="region of interest" description="Disordered" evidence="1">
    <location>
        <begin position="332"/>
        <end position="361"/>
    </location>
</feature>
<feature type="transmembrane region" description="Helical" evidence="2">
    <location>
        <begin position="6"/>
        <end position="22"/>
    </location>
</feature>
<feature type="domain" description="Peptidase M56" evidence="3">
    <location>
        <begin position="7"/>
        <end position="269"/>
    </location>
</feature>
<dbReference type="RefSeq" id="WP_380939316.1">
    <property type="nucleotide sequence ID" value="NZ_JBHUFC010000002.1"/>
</dbReference>
<proteinExistence type="predicted"/>
<reference evidence="5" key="1">
    <citation type="journal article" date="2019" name="Int. J. Syst. Evol. Microbiol.">
        <title>The Global Catalogue of Microorganisms (GCM) 10K type strain sequencing project: providing services to taxonomists for standard genome sequencing and annotation.</title>
        <authorList>
            <consortium name="The Broad Institute Genomics Platform"/>
            <consortium name="The Broad Institute Genome Sequencing Center for Infectious Disease"/>
            <person name="Wu L."/>
            <person name="Ma J."/>
        </authorList>
    </citation>
    <scope>NUCLEOTIDE SEQUENCE [LARGE SCALE GENOMIC DNA]</scope>
    <source>
        <strain evidence="5">Q85</strain>
    </source>
</reference>
<dbReference type="Pfam" id="PF05569">
    <property type="entry name" value="Peptidase_M56"/>
    <property type="match status" value="1"/>
</dbReference>
<feature type="transmembrane region" description="Helical" evidence="2">
    <location>
        <begin position="281"/>
        <end position="301"/>
    </location>
</feature>
<keyword evidence="2" id="KW-0812">Transmembrane</keyword>
<keyword evidence="2" id="KW-1133">Transmembrane helix</keyword>
<dbReference type="PANTHER" id="PTHR34978:SF3">
    <property type="entry name" value="SLR0241 PROTEIN"/>
    <property type="match status" value="1"/>
</dbReference>
<dbReference type="InterPro" id="IPR052173">
    <property type="entry name" value="Beta-lactam_resp_regulator"/>
</dbReference>
<gene>
    <name evidence="4" type="ORF">ACFSC3_05075</name>
</gene>
<name>A0ABW4NA70_9SPHN</name>
<dbReference type="Proteomes" id="UP001597283">
    <property type="component" value="Unassembled WGS sequence"/>
</dbReference>
<organism evidence="4 5">
    <name type="scientific">Sphingomonas floccifaciens</name>
    <dbReference type="NCBI Taxonomy" id="1844115"/>
    <lineage>
        <taxon>Bacteria</taxon>
        <taxon>Pseudomonadati</taxon>
        <taxon>Pseudomonadota</taxon>
        <taxon>Alphaproteobacteria</taxon>
        <taxon>Sphingomonadales</taxon>
        <taxon>Sphingomonadaceae</taxon>
        <taxon>Sphingomonas</taxon>
    </lineage>
</organism>
<comment type="caution">
    <text evidence="4">The sequence shown here is derived from an EMBL/GenBank/DDBJ whole genome shotgun (WGS) entry which is preliminary data.</text>
</comment>
<feature type="transmembrane region" description="Helical" evidence="2">
    <location>
        <begin position="34"/>
        <end position="55"/>
    </location>
</feature>
<dbReference type="CDD" id="cd07341">
    <property type="entry name" value="M56_BlaR1_MecR1_like"/>
    <property type="match status" value="1"/>
</dbReference>
<evidence type="ECO:0000259" key="3">
    <source>
        <dbReference type="Pfam" id="PF05569"/>
    </source>
</evidence>
<evidence type="ECO:0000256" key="2">
    <source>
        <dbReference type="SAM" id="Phobius"/>
    </source>
</evidence>
<dbReference type="PANTHER" id="PTHR34978">
    <property type="entry name" value="POSSIBLE SENSOR-TRANSDUCER PROTEIN BLAR"/>
    <property type="match status" value="1"/>
</dbReference>
<dbReference type="InterPro" id="IPR008756">
    <property type="entry name" value="Peptidase_M56"/>
</dbReference>
<evidence type="ECO:0000313" key="4">
    <source>
        <dbReference type="EMBL" id="MFD1786941.1"/>
    </source>
</evidence>
<accession>A0ABW4NA70</accession>
<feature type="region of interest" description="Disordered" evidence="1">
    <location>
        <begin position="437"/>
        <end position="456"/>
    </location>
</feature>
<evidence type="ECO:0000313" key="5">
    <source>
        <dbReference type="Proteomes" id="UP001597283"/>
    </source>
</evidence>
<evidence type="ECO:0000256" key="1">
    <source>
        <dbReference type="SAM" id="MobiDB-lite"/>
    </source>
</evidence>
<keyword evidence="5" id="KW-1185">Reference proteome</keyword>
<protein>
    <submittedName>
        <fullName evidence="4">M56 family metallopeptidase</fullName>
    </submittedName>
</protein>
<keyword evidence="2" id="KW-0472">Membrane</keyword>
<dbReference type="EMBL" id="JBHUFC010000002">
    <property type="protein sequence ID" value="MFD1786941.1"/>
    <property type="molecule type" value="Genomic_DNA"/>
</dbReference>
<sequence length="562" mass="60879">MIVWAVETLVATTLLMLLVLAIRTPVRRSFGPGVAYALWAIPVLRMILPPLPAAWRGGALPTMPVPEDITIYLGDPVATLPAEPASGIGWPTVLLGLWIAGALGFALYHLVAHSRFCARVQRTARRSEIVASGNVRVIETDAAAGPLAFGVLRKFVAFPRDFAERYDPLERDLALAHELGHHARGDLIANWVALAMLAIHWFNPVAWRAFRAFRADQEMACDALVLAGRARELRAAYGRAIVKSAHGGAVSAACHLHTINELKGRLKMLTKHEKITRRKRLAGGSAIGAILLTGMAMTASGTHASETVRTRVETVTGVDLASIELPELPAMPAGQAAPAAPPAVDAPPAPPLPPAKLAGDKKRVHIVMRDKDGKTQEYTGDGDDSIVFAERGEPRGSFTFRDKDGKVTTFKGDGMPMSPEMMERLSKMRLELKNMPQVQSRKCEDSEGPGSTVINRKDGDRKVTIICTNRIERLTMDAQRDAMKAQRTAMLKHSEAMRAQGLAMREHGNALFIQRKAEASALDGLRSARRSIVGNTSMSAEAKAGALQGIDDAIRELEAKKD</sequence>